<dbReference type="Pfam" id="PF00403">
    <property type="entry name" value="HMA"/>
    <property type="match status" value="3"/>
</dbReference>
<protein>
    <submittedName>
        <fullName evidence="18">Copper-translocating P-type ATPase</fullName>
    </submittedName>
</protein>
<feature type="domain" description="HMA" evidence="17">
    <location>
        <begin position="867"/>
        <end position="931"/>
    </location>
</feature>
<evidence type="ECO:0000256" key="12">
    <source>
        <dbReference type="ARBA" id="ARBA00022989"/>
    </source>
</evidence>
<evidence type="ECO:0000313" key="18">
    <source>
        <dbReference type="EMBL" id="BDV32927.1"/>
    </source>
</evidence>
<dbReference type="CDD" id="cd02094">
    <property type="entry name" value="P-type_ATPase_Cu-like"/>
    <property type="match status" value="1"/>
</dbReference>
<dbReference type="SFLD" id="SFLDF00027">
    <property type="entry name" value="p-type_atpase"/>
    <property type="match status" value="1"/>
</dbReference>
<evidence type="ECO:0000256" key="13">
    <source>
        <dbReference type="ARBA" id="ARBA00023008"/>
    </source>
</evidence>
<feature type="transmembrane region" description="Helical" evidence="16">
    <location>
        <begin position="420"/>
        <end position="442"/>
    </location>
</feature>
<evidence type="ECO:0000256" key="11">
    <source>
        <dbReference type="ARBA" id="ARBA00022967"/>
    </source>
</evidence>
<evidence type="ECO:0000256" key="2">
    <source>
        <dbReference type="ARBA" id="ARBA00006024"/>
    </source>
</evidence>
<keyword evidence="7 16" id="KW-0547">Nucleotide-binding</keyword>
<dbReference type="PROSITE" id="PS01047">
    <property type="entry name" value="HMA_1"/>
    <property type="match status" value="2"/>
</dbReference>
<feature type="transmembrane region" description="Helical" evidence="16">
    <location>
        <begin position="238"/>
        <end position="261"/>
    </location>
</feature>
<dbReference type="InterPro" id="IPR008250">
    <property type="entry name" value="ATPase_P-typ_transduc_dom_A_sf"/>
</dbReference>
<evidence type="ECO:0000256" key="8">
    <source>
        <dbReference type="ARBA" id="ARBA00022796"/>
    </source>
</evidence>
<dbReference type="SUPFAM" id="SSF55008">
    <property type="entry name" value="HMA, heavy metal-associated domain"/>
    <property type="match status" value="3"/>
</dbReference>
<dbReference type="PANTHER" id="PTHR43520:SF8">
    <property type="entry name" value="P-TYPE CU(+) TRANSPORTER"/>
    <property type="match status" value="1"/>
</dbReference>
<evidence type="ECO:0000256" key="4">
    <source>
        <dbReference type="ARBA" id="ARBA00022692"/>
    </source>
</evidence>
<dbReference type="Gene3D" id="3.40.1110.10">
    <property type="entry name" value="Calcium-transporting ATPase, cytoplasmic domain N"/>
    <property type="match status" value="1"/>
</dbReference>
<feature type="domain" description="HMA" evidence="17">
    <location>
        <begin position="6"/>
        <end position="71"/>
    </location>
</feature>
<dbReference type="PANTHER" id="PTHR43520">
    <property type="entry name" value="ATP7, ISOFORM B"/>
    <property type="match status" value="1"/>
</dbReference>
<keyword evidence="4 16" id="KW-0812">Transmembrane</keyword>
<dbReference type="InterPro" id="IPR059000">
    <property type="entry name" value="ATPase_P-type_domA"/>
</dbReference>
<dbReference type="SUPFAM" id="SSF56784">
    <property type="entry name" value="HAD-like"/>
    <property type="match status" value="1"/>
</dbReference>
<dbReference type="SUPFAM" id="SSF81653">
    <property type="entry name" value="Calcium ATPase, transduction domain A"/>
    <property type="match status" value="1"/>
</dbReference>
<dbReference type="Pfam" id="PF00122">
    <property type="entry name" value="E1-E2_ATPase"/>
    <property type="match status" value="1"/>
</dbReference>
<dbReference type="NCBIfam" id="TIGR01494">
    <property type="entry name" value="ATPase_P-type"/>
    <property type="match status" value="1"/>
</dbReference>
<dbReference type="SFLD" id="SFLDG00002">
    <property type="entry name" value="C1.7:_P-type_atpase_like"/>
    <property type="match status" value="1"/>
</dbReference>
<keyword evidence="14" id="KW-0406">Ion transport</keyword>
<keyword evidence="13" id="KW-0186">Copper</keyword>
<evidence type="ECO:0000313" key="19">
    <source>
        <dbReference type="Proteomes" id="UP001317629"/>
    </source>
</evidence>
<dbReference type="SFLD" id="SFLDS00003">
    <property type="entry name" value="Haloacid_Dehalogenase"/>
    <property type="match status" value="1"/>
</dbReference>
<keyword evidence="5 16" id="KW-0479">Metal-binding</keyword>
<name>A0ABN6VFH0_9HYPH</name>
<keyword evidence="10" id="KW-0460">Magnesium</keyword>
<dbReference type="PRINTS" id="PR00119">
    <property type="entry name" value="CATATPASE"/>
</dbReference>
<keyword evidence="9 16" id="KW-0067">ATP-binding</keyword>
<dbReference type="Gene3D" id="3.30.70.100">
    <property type="match status" value="3"/>
</dbReference>
<evidence type="ECO:0000256" key="1">
    <source>
        <dbReference type="ARBA" id="ARBA00004127"/>
    </source>
</evidence>
<evidence type="ECO:0000256" key="14">
    <source>
        <dbReference type="ARBA" id="ARBA00023065"/>
    </source>
</evidence>
<dbReference type="InterPro" id="IPR027256">
    <property type="entry name" value="P-typ_ATPase_IB"/>
</dbReference>
<dbReference type="NCBIfam" id="TIGR01525">
    <property type="entry name" value="ATPase-IB_hvy"/>
    <property type="match status" value="1"/>
</dbReference>
<keyword evidence="8" id="KW-0187">Copper transport</keyword>
<dbReference type="InterPro" id="IPR036163">
    <property type="entry name" value="HMA_dom_sf"/>
</dbReference>
<accession>A0ABN6VFH0</accession>
<comment type="similarity">
    <text evidence="2 16">Belongs to the cation transport ATPase (P-type) (TC 3.A.3) family. Type IB subfamily.</text>
</comment>
<keyword evidence="19" id="KW-1185">Reference proteome</keyword>
<keyword evidence="16" id="KW-1003">Cell membrane</keyword>
<dbReference type="Pfam" id="PF00702">
    <property type="entry name" value="Hydrolase"/>
    <property type="match status" value="1"/>
</dbReference>
<dbReference type="InterPro" id="IPR001757">
    <property type="entry name" value="P_typ_ATPase"/>
</dbReference>
<dbReference type="NCBIfam" id="TIGR00003">
    <property type="entry name" value="copper ion binding protein"/>
    <property type="match status" value="3"/>
</dbReference>
<dbReference type="InterPro" id="IPR023214">
    <property type="entry name" value="HAD_sf"/>
</dbReference>
<sequence length="934" mass="97274">MSAETTRFDFNVRGMTCASCVSHVEKALTATPGVASASVNLATERADVALAPGADPAVIAKSVADAGYEPVIETIELGVGGMTCASCVAHVEKALKGVPGVLEASVNLATERASVRALSGPGLAERLRRAITEAGYEPRRIETDAGATDRERARREAEMKTLRFNLILSAVLSAPLFIVEMGGHLVPAFHHWTMMTIGEELVRQFSFLLATLVLFGPGAVFFVKGVPALLRGAPDMNALVAVGTLSAYLYSFVATFLPQLLPAGAVYVYYEAATVIVTLILFGRFLEARAKGRTSEAIRALAKLQPKTARVDRNGDTADVDIDDVRVGDIVLVRPGERIPTDGVVTAGSSYVDESMVTGEPAPVAKTIGATVTGATVNGSGAFSFRATRVGADTVLAGIIRMVEQAQGAKLPIQAMVDRVTAVFVPAIFAIAAITFVVWMAIGPEPRLTYALVSAVAVLIIACPCAMGLATPAAIMTGTGRAAELGVLFRKGEALQTLQDVTLIAFDKTGTLTFGKPRLTDLIPAPGEDEAALLRLAASVEAQSEHPVGAAIVAAAKDRGLAVPAAEQFESVSGMGVAGLVDKRKVAIGAARYMASLGLDTTAFETDAAALSDEGKTPFYLAVEGETRAILCVADDLKPTTKPAIDALHAIGVKTAMITGDEARTANAIARRLGIDEVIAGVMPDGKVAALERLRETEKIAFVGDGVNDAPALAAADAGVAIGTGTDIAIEAADVVLMSGDLAKVPAALAVSRATMRNIKQNLFWAFGYNALLVPVAAGALYPVNGVQLSPMLGAGAMALSSVFVLTNALRLRRFKPPVIAETPPGHREERSDDATQETHLGSGLLRSARNDEAAAAPVKQDNKEERMTAFNVQDMTCNMCVKHVTKAVQAVEPGADVKVDLATGRVDVSPAPKDPEALAKAITDAGYPAQVAA</sequence>
<dbReference type="InterPro" id="IPR044492">
    <property type="entry name" value="P_typ_ATPase_HD_dom"/>
</dbReference>
<dbReference type="InterPro" id="IPR017969">
    <property type="entry name" value="Heavy-metal-associated_CS"/>
</dbReference>
<evidence type="ECO:0000256" key="9">
    <source>
        <dbReference type="ARBA" id="ARBA00022840"/>
    </source>
</evidence>
<keyword evidence="15 16" id="KW-0472">Membrane</keyword>
<feature type="transmembrane region" description="Helical" evidence="16">
    <location>
        <begin position="267"/>
        <end position="286"/>
    </location>
</feature>
<dbReference type="InterPro" id="IPR036412">
    <property type="entry name" value="HAD-like_sf"/>
</dbReference>
<keyword evidence="3" id="KW-0813">Transport</keyword>
<dbReference type="InterPro" id="IPR023299">
    <property type="entry name" value="ATPase_P-typ_cyto_dom_N"/>
</dbReference>
<feature type="transmembrane region" description="Helical" evidence="16">
    <location>
        <begin position="205"/>
        <end position="226"/>
    </location>
</feature>
<keyword evidence="11" id="KW-1278">Translocase</keyword>
<keyword evidence="6" id="KW-0677">Repeat</keyword>
<dbReference type="InterPro" id="IPR006122">
    <property type="entry name" value="HMA_Cu_ion-bd"/>
</dbReference>
<evidence type="ECO:0000256" key="6">
    <source>
        <dbReference type="ARBA" id="ARBA00022737"/>
    </source>
</evidence>
<reference evidence="18 19" key="1">
    <citation type="journal article" date="2023" name="Int. J. Syst. Evol. Microbiol.">
        <title>Methylocystis iwaonis sp. nov., a type II methane-oxidizing bacterium from surface soil of a rice paddy field in Japan, and emended description of the genus Methylocystis (ex Whittenbury et al. 1970) Bowman et al. 1993.</title>
        <authorList>
            <person name="Kaise H."/>
            <person name="Sawadogo J.B."/>
            <person name="Alam M.S."/>
            <person name="Ueno C."/>
            <person name="Dianou D."/>
            <person name="Shinjo R."/>
            <person name="Asakawa S."/>
        </authorList>
    </citation>
    <scope>NUCLEOTIDE SEQUENCE [LARGE SCALE GENOMIC DNA]</scope>
    <source>
        <strain evidence="18 19">SS37A-Re</strain>
    </source>
</reference>
<organism evidence="18 19">
    <name type="scientific">Methylocystis iwaonis</name>
    <dbReference type="NCBI Taxonomy" id="2885079"/>
    <lineage>
        <taxon>Bacteria</taxon>
        <taxon>Pseudomonadati</taxon>
        <taxon>Pseudomonadota</taxon>
        <taxon>Alphaproteobacteria</taxon>
        <taxon>Hyphomicrobiales</taxon>
        <taxon>Methylocystaceae</taxon>
        <taxon>Methylocystis</taxon>
    </lineage>
</organism>
<evidence type="ECO:0000256" key="10">
    <source>
        <dbReference type="ARBA" id="ARBA00022842"/>
    </source>
</evidence>
<gene>
    <name evidence="18" type="ORF">SS37A_04560</name>
</gene>
<evidence type="ECO:0000256" key="16">
    <source>
        <dbReference type="RuleBase" id="RU362081"/>
    </source>
</evidence>
<evidence type="ECO:0000259" key="17">
    <source>
        <dbReference type="PROSITE" id="PS50846"/>
    </source>
</evidence>
<dbReference type="Gene3D" id="3.40.50.1000">
    <property type="entry name" value="HAD superfamily/HAD-like"/>
    <property type="match status" value="1"/>
</dbReference>
<dbReference type="Gene3D" id="2.70.150.10">
    <property type="entry name" value="Calcium-transporting ATPase, cytoplasmic transduction domain A"/>
    <property type="match status" value="1"/>
</dbReference>
<dbReference type="InterPro" id="IPR018303">
    <property type="entry name" value="ATPase_P-typ_P_site"/>
</dbReference>
<comment type="subcellular location">
    <subcellularLocation>
        <location evidence="16">Cell membrane</location>
    </subcellularLocation>
    <subcellularLocation>
        <location evidence="1">Endomembrane system</location>
        <topology evidence="1">Multi-pass membrane protein</topology>
    </subcellularLocation>
</comment>
<dbReference type="PRINTS" id="PR00943">
    <property type="entry name" value="CUATPASE"/>
</dbReference>
<feature type="transmembrane region" description="Helical" evidence="16">
    <location>
        <begin position="164"/>
        <end position="185"/>
    </location>
</feature>
<dbReference type="SUPFAM" id="SSF81665">
    <property type="entry name" value="Calcium ATPase, transmembrane domain M"/>
    <property type="match status" value="1"/>
</dbReference>
<keyword evidence="12 16" id="KW-1133">Transmembrane helix</keyword>
<evidence type="ECO:0000256" key="15">
    <source>
        <dbReference type="ARBA" id="ARBA00023136"/>
    </source>
</evidence>
<dbReference type="PROSITE" id="PS00154">
    <property type="entry name" value="ATPASE_E1_E2"/>
    <property type="match status" value="1"/>
</dbReference>
<feature type="transmembrane region" description="Helical" evidence="16">
    <location>
        <begin position="448"/>
        <end position="471"/>
    </location>
</feature>
<dbReference type="CDD" id="cd00371">
    <property type="entry name" value="HMA"/>
    <property type="match status" value="3"/>
</dbReference>
<dbReference type="InterPro" id="IPR023298">
    <property type="entry name" value="ATPase_P-typ_TM_dom_sf"/>
</dbReference>
<feature type="transmembrane region" description="Helical" evidence="16">
    <location>
        <begin position="789"/>
        <end position="810"/>
    </location>
</feature>
<dbReference type="NCBIfam" id="TIGR01511">
    <property type="entry name" value="ATPase-IB1_Cu"/>
    <property type="match status" value="1"/>
</dbReference>
<evidence type="ECO:0000256" key="7">
    <source>
        <dbReference type="ARBA" id="ARBA00022741"/>
    </source>
</evidence>
<feature type="domain" description="HMA" evidence="17">
    <location>
        <begin position="73"/>
        <end position="139"/>
    </location>
</feature>
<dbReference type="InterPro" id="IPR006121">
    <property type="entry name" value="HMA_dom"/>
</dbReference>
<feature type="transmembrane region" description="Helical" evidence="16">
    <location>
        <begin position="763"/>
        <end position="783"/>
    </location>
</feature>
<proteinExistence type="inferred from homology"/>
<evidence type="ECO:0000256" key="5">
    <source>
        <dbReference type="ARBA" id="ARBA00022723"/>
    </source>
</evidence>
<dbReference type="EMBL" id="AP027142">
    <property type="protein sequence ID" value="BDV32927.1"/>
    <property type="molecule type" value="Genomic_DNA"/>
</dbReference>
<dbReference type="Proteomes" id="UP001317629">
    <property type="component" value="Chromosome"/>
</dbReference>
<dbReference type="PROSITE" id="PS50846">
    <property type="entry name" value="HMA_2"/>
    <property type="match status" value="3"/>
</dbReference>
<evidence type="ECO:0000256" key="3">
    <source>
        <dbReference type="ARBA" id="ARBA00022448"/>
    </source>
</evidence>